<dbReference type="SUPFAM" id="SSF55729">
    <property type="entry name" value="Acyl-CoA N-acyltransferases (Nat)"/>
    <property type="match status" value="1"/>
</dbReference>
<protein>
    <recommendedName>
        <fullName evidence="3">BioF2-like acetyltransferase domain-containing protein</fullName>
    </recommendedName>
</protein>
<evidence type="ECO:0008006" key="3">
    <source>
        <dbReference type="Google" id="ProtNLM"/>
    </source>
</evidence>
<feature type="non-terminal residue" evidence="1">
    <location>
        <position position="300"/>
    </location>
</feature>
<sequence length="300" mass="35236">MSVKIIFKEENEELFWEQWDKFIDGKNLSSRYLEINIKHLLTFLEDLHGDKSFVYLENNEPLACVFLPIEKDGDNLSVSFKGGYIDAPIFSGENIREKVFAIIDKIAEENNISKIRFTIDVLSDESYNYLIEYGYIGSSILTYIFDLAKEDLLKSCRRNHQRNIKKIKDNPDFSVFYINKDNPSYEIHEEYRMLHHKCSGRITRPKKTFDMQYEKLQQGNAVLFGLRLKNKNIAFLYFDYNADKAVSASAADDSEYDKLPLYHILYYSGMEYLKKIGIRYIDTGQPSCPSSQFDYYIDKK</sequence>
<accession>A0A2H0BZU8</accession>
<gene>
    <name evidence="1" type="ORF">COW98_00195</name>
</gene>
<evidence type="ECO:0000313" key="2">
    <source>
        <dbReference type="Proteomes" id="UP000231021"/>
    </source>
</evidence>
<dbReference type="InterPro" id="IPR016181">
    <property type="entry name" value="Acyl_CoA_acyltransferase"/>
</dbReference>
<organism evidence="1 2">
    <name type="scientific">Candidatus Roizmanbacteria bacterium CG22_combo_CG10-13_8_21_14_all_35_9</name>
    <dbReference type="NCBI Taxonomy" id="1974861"/>
    <lineage>
        <taxon>Bacteria</taxon>
        <taxon>Candidatus Roizmaniibacteriota</taxon>
    </lineage>
</organism>
<name>A0A2H0BZU8_9BACT</name>
<comment type="caution">
    <text evidence="1">The sequence shown here is derived from an EMBL/GenBank/DDBJ whole genome shotgun (WGS) entry which is preliminary data.</text>
</comment>
<dbReference type="AlphaFoldDB" id="A0A2H0BZU8"/>
<evidence type="ECO:0000313" key="1">
    <source>
        <dbReference type="EMBL" id="PIP63144.1"/>
    </source>
</evidence>
<dbReference type="EMBL" id="PCTB01000006">
    <property type="protein sequence ID" value="PIP63144.1"/>
    <property type="molecule type" value="Genomic_DNA"/>
</dbReference>
<dbReference type="Gene3D" id="3.40.630.30">
    <property type="match status" value="1"/>
</dbReference>
<dbReference type="Proteomes" id="UP000231021">
    <property type="component" value="Unassembled WGS sequence"/>
</dbReference>
<reference evidence="1 2" key="1">
    <citation type="submission" date="2017-09" db="EMBL/GenBank/DDBJ databases">
        <title>Depth-based differentiation of microbial function through sediment-hosted aquifers and enrichment of novel symbionts in the deep terrestrial subsurface.</title>
        <authorList>
            <person name="Probst A.J."/>
            <person name="Ladd B."/>
            <person name="Jarett J.K."/>
            <person name="Geller-Mcgrath D.E."/>
            <person name="Sieber C.M."/>
            <person name="Emerson J.B."/>
            <person name="Anantharaman K."/>
            <person name="Thomas B.C."/>
            <person name="Malmstrom R."/>
            <person name="Stieglmeier M."/>
            <person name="Klingl A."/>
            <person name="Woyke T."/>
            <person name="Ryan C.M."/>
            <person name="Banfield J.F."/>
        </authorList>
    </citation>
    <scope>NUCLEOTIDE SEQUENCE [LARGE SCALE GENOMIC DNA]</scope>
    <source>
        <strain evidence="1">CG22_combo_CG10-13_8_21_14_all_35_9</strain>
    </source>
</reference>
<proteinExistence type="predicted"/>